<keyword evidence="2" id="KW-0012">Acyltransferase</keyword>
<keyword evidence="1 4" id="KW-0808">Transferase</keyword>
<dbReference type="PROSITE" id="PS51186">
    <property type="entry name" value="GNAT"/>
    <property type="match status" value="1"/>
</dbReference>
<evidence type="ECO:0000313" key="5">
    <source>
        <dbReference type="Proteomes" id="UP000316500"/>
    </source>
</evidence>
<dbReference type="SUPFAM" id="SSF55729">
    <property type="entry name" value="Acyl-CoA N-acyltransferases (Nat)"/>
    <property type="match status" value="1"/>
</dbReference>
<sequence length="336" mass="37302">MPFEAASQAMPDNTVTGLQWRCATMGDLDNWAGLIARTAAVEHPVWYEKRGDLIHILESTKNPAATSTLLGLDAKGVARAYGRITKNPEGDKATGLACVDPEWQLRGIGSAVLVWQEAQVRHRFQSDQDAGHTKAPPRLRIQTEEQHEHQAALLMGHGYKAVRWFNEMHRPLSTELPHAPLGAGFELRTLEPSLFEPMRLAHNDAFRDHWGSEPRDEEAWRFTMEEPTGRHDLSAVVIDTATGEIAGYQLTSFDSDSAADRGFKEGYTELLGVRRAYRGRGIAQALLADAMRRYTDAGMDVASLDVDSANPSGALELYLGMGYTPVNRSMTWEKML</sequence>
<name>A0A558GST2_PAENT</name>
<dbReference type="PANTHER" id="PTHR43072:SF23">
    <property type="entry name" value="UPF0039 PROTEIN C11D3.02C"/>
    <property type="match status" value="1"/>
</dbReference>
<dbReference type="Proteomes" id="UP000316500">
    <property type="component" value="Unassembled WGS sequence"/>
</dbReference>
<dbReference type="RefSeq" id="WP_144652444.1">
    <property type="nucleotide sequence ID" value="NZ_VNFK01000016.1"/>
</dbReference>
<dbReference type="OrthoDB" id="9799092at2"/>
<dbReference type="EMBL" id="VNFK01000016">
    <property type="protein sequence ID" value="TVU59925.1"/>
    <property type="molecule type" value="Genomic_DNA"/>
</dbReference>
<reference evidence="4 5" key="1">
    <citation type="submission" date="2019-07" db="EMBL/GenBank/DDBJ databases">
        <title>Diversity of Bacteria from Kongsfjorden, Arctic.</title>
        <authorList>
            <person name="Yu Y."/>
        </authorList>
    </citation>
    <scope>NUCLEOTIDE SEQUENCE [LARGE SCALE GENOMIC DNA]</scope>
    <source>
        <strain evidence="4 5">SM1928</strain>
    </source>
</reference>
<gene>
    <name evidence="4" type="ORF">FQP90_18030</name>
</gene>
<dbReference type="AlphaFoldDB" id="A0A558GST2"/>
<proteinExistence type="predicted"/>
<feature type="domain" description="N-acetyltransferase" evidence="3">
    <location>
        <begin position="185"/>
        <end position="336"/>
    </location>
</feature>
<dbReference type="GO" id="GO:0016747">
    <property type="term" value="F:acyltransferase activity, transferring groups other than amino-acyl groups"/>
    <property type="evidence" value="ECO:0007669"/>
    <property type="project" value="InterPro"/>
</dbReference>
<evidence type="ECO:0000313" key="4">
    <source>
        <dbReference type="EMBL" id="TVU59925.1"/>
    </source>
</evidence>
<dbReference type="Gene3D" id="3.40.630.30">
    <property type="match status" value="1"/>
</dbReference>
<organism evidence="4 5">
    <name type="scientific">Paenarthrobacter nitroguajacolicus</name>
    <name type="common">Arthrobacter nitroguajacolicus</name>
    <dbReference type="NCBI Taxonomy" id="211146"/>
    <lineage>
        <taxon>Bacteria</taxon>
        <taxon>Bacillati</taxon>
        <taxon>Actinomycetota</taxon>
        <taxon>Actinomycetes</taxon>
        <taxon>Micrococcales</taxon>
        <taxon>Micrococcaceae</taxon>
        <taxon>Paenarthrobacter</taxon>
    </lineage>
</organism>
<comment type="caution">
    <text evidence="4">The sequence shown here is derived from an EMBL/GenBank/DDBJ whole genome shotgun (WGS) entry which is preliminary data.</text>
</comment>
<evidence type="ECO:0000256" key="2">
    <source>
        <dbReference type="ARBA" id="ARBA00023315"/>
    </source>
</evidence>
<dbReference type="InterPro" id="IPR016181">
    <property type="entry name" value="Acyl_CoA_acyltransferase"/>
</dbReference>
<protein>
    <submittedName>
        <fullName evidence="4">GNAT family N-acetyltransferase</fullName>
    </submittedName>
</protein>
<evidence type="ECO:0000256" key="1">
    <source>
        <dbReference type="ARBA" id="ARBA00022679"/>
    </source>
</evidence>
<dbReference type="PANTHER" id="PTHR43072">
    <property type="entry name" value="N-ACETYLTRANSFERASE"/>
    <property type="match status" value="1"/>
</dbReference>
<dbReference type="CDD" id="cd04301">
    <property type="entry name" value="NAT_SF"/>
    <property type="match status" value="1"/>
</dbReference>
<accession>A0A558GST2</accession>
<dbReference type="InterPro" id="IPR000182">
    <property type="entry name" value="GNAT_dom"/>
</dbReference>
<dbReference type="Pfam" id="PF00583">
    <property type="entry name" value="Acetyltransf_1"/>
    <property type="match status" value="1"/>
</dbReference>
<evidence type="ECO:0000259" key="3">
    <source>
        <dbReference type="PROSITE" id="PS51186"/>
    </source>
</evidence>